<evidence type="ECO:0008006" key="4">
    <source>
        <dbReference type="Google" id="ProtNLM"/>
    </source>
</evidence>
<evidence type="ECO:0000313" key="3">
    <source>
        <dbReference type="Proteomes" id="UP000597507"/>
    </source>
</evidence>
<dbReference type="Pfam" id="PF05742">
    <property type="entry name" value="TANGO2"/>
    <property type="match status" value="1"/>
</dbReference>
<comment type="caution">
    <text evidence="2">The sequence shown here is derived from an EMBL/GenBank/DDBJ whole genome shotgun (WGS) entry which is preliminary data.</text>
</comment>
<dbReference type="AlphaFoldDB" id="A0A8J2ZE24"/>
<keyword evidence="3" id="KW-1185">Reference proteome</keyword>
<gene>
    <name evidence="2" type="ORF">GCM10010964_33550</name>
</gene>
<dbReference type="Proteomes" id="UP000597507">
    <property type="component" value="Unassembled WGS sequence"/>
</dbReference>
<dbReference type="PANTHER" id="PTHR17985">
    <property type="entry name" value="SER/THR-RICH PROTEIN T10 IN DGCR REGION"/>
    <property type="match status" value="1"/>
</dbReference>
<dbReference type="PANTHER" id="PTHR17985:SF8">
    <property type="entry name" value="TRANSPORT AND GOLGI ORGANIZATION PROTEIN 2 HOMOLOG"/>
    <property type="match status" value="1"/>
</dbReference>
<name>A0A8J2ZE24_9PROT</name>
<reference evidence="2 3" key="1">
    <citation type="journal article" date="2014" name="Int. J. Syst. Evol. Microbiol.">
        <title>Complete genome sequence of Corynebacterium casei LMG S-19264T (=DSM 44701T), isolated from a smear-ripened cheese.</title>
        <authorList>
            <consortium name="US DOE Joint Genome Institute (JGI-PGF)"/>
            <person name="Walter F."/>
            <person name="Albersmeier A."/>
            <person name="Kalinowski J."/>
            <person name="Ruckert C."/>
        </authorList>
    </citation>
    <scope>NUCLEOTIDE SEQUENCE [LARGE SCALE GENOMIC DNA]</scope>
    <source>
        <strain evidence="2 3">CGMCC 1.16330</strain>
    </source>
</reference>
<feature type="region of interest" description="Disordered" evidence="1">
    <location>
        <begin position="40"/>
        <end position="59"/>
    </location>
</feature>
<accession>A0A8J2ZE24</accession>
<protein>
    <recommendedName>
        <fullName evidence="4">NRDE family protein</fullName>
    </recommendedName>
</protein>
<proteinExistence type="predicted"/>
<dbReference type="EMBL" id="BMKS01000012">
    <property type="protein sequence ID" value="GGG43429.1"/>
    <property type="molecule type" value="Genomic_DNA"/>
</dbReference>
<evidence type="ECO:0000256" key="1">
    <source>
        <dbReference type="SAM" id="MobiDB-lite"/>
    </source>
</evidence>
<evidence type="ECO:0000313" key="2">
    <source>
        <dbReference type="EMBL" id="GGG43429.1"/>
    </source>
</evidence>
<sequence length="267" mass="28915">MAHAQGFVVCTVILLRRPDHAWPLLLAANRDERLDRAWDPPAAHWPQHPNVTGGRDRSGGGTWMALDTTTGVVAAVLNRPGSLGPAPGKRSRGVLPLLALAHRTAADAARHLETALPAGEWRPFNMVVADSRMAFFLRGLGHGRPQALALHTGITMVTSHDPNDLTHPRIRRHLPRFTAAPPPDPDHPDGWRDWEALLADDGFDPAVGIAETLRVPPRGGFGTVSSSLVALGADGTLHWRFAAGPPGEAPFERVALKGRAREFNREF</sequence>
<organism evidence="2 3">
    <name type="scientific">Caldovatus sediminis</name>
    <dbReference type="NCBI Taxonomy" id="2041189"/>
    <lineage>
        <taxon>Bacteria</taxon>
        <taxon>Pseudomonadati</taxon>
        <taxon>Pseudomonadota</taxon>
        <taxon>Alphaproteobacteria</taxon>
        <taxon>Acetobacterales</taxon>
        <taxon>Roseomonadaceae</taxon>
        <taxon>Caldovatus</taxon>
    </lineage>
</organism>
<dbReference type="InterPro" id="IPR008551">
    <property type="entry name" value="TANGO2"/>
</dbReference>